<dbReference type="Pfam" id="PF25766">
    <property type="entry name" value="TPR_RPAP1"/>
    <property type="match status" value="2"/>
</dbReference>
<gene>
    <name evidence="2" type="ORF">GLX27_000868</name>
</gene>
<protein>
    <recommendedName>
        <fullName evidence="1">RPAP1/MINIYO-like TPR repeats domain-containing protein</fullName>
    </recommendedName>
</protein>
<dbReference type="InterPro" id="IPR057989">
    <property type="entry name" value="TPR_RPAP1/MINIYO-like"/>
</dbReference>
<feature type="domain" description="RPAP1/MINIYO-like TPR repeats" evidence="1">
    <location>
        <begin position="184"/>
        <end position="227"/>
    </location>
</feature>
<organism evidence="2 3">
    <name type="scientific">Malassezia furfur</name>
    <name type="common">Pityriasis versicolor infection agent</name>
    <name type="synonym">Pityrosporum furfur</name>
    <dbReference type="NCBI Taxonomy" id="55194"/>
    <lineage>
        <taxon>Eukaryota</taxon>
        <taxon>Fungi</taxon>
        <taxon>Dikarya</taxon>
        <taxon>Basidiomycota</taxon>
        <taxon>Ustilaginomycotina</taxon>
        <taxon>Malasseziomycetes</taxon>
        <taxon>Malasseziales</taxon>
        <taxon>Malasseziaceae</taxon>
        <taxon>Malassezia</taxon>
    </lineage>
</organism>
<dbReference type="Proteomes" id="UP000818624">
    <property type="component" value="Chromosome 1"/>
</dbReference>
<feature type="domain" description="RPAP1/MINIYO-like TPR repeats" evidence="1">
    <location>
        <begin position="53"/>
        <end position="159"/>
    </location>
</feature>
<evidence type="ECO:0000313" key="2">
    <source>
        <dbReference type="EMBL" id="WFD46236.1"/>
    </source>
</evidence>
<keyword evidence="3" id="KW-1185">Reference proteome</keyword>
<dbReference type="InterPro" id="IPR039913">
    <property type="entry name" value="RPAP1/Rba50"/>
</dbReference>
<dbReference type="PANTHER" id="PTHR21483">
    <property type="entry name" value="RNA POLYMERASE II-ASSOCIATED PROTEIN 1"/>
    <property type="match status" value="1"/>
</dbReference>
<accession>A0ABY8EL66</accession>
<dbReference type="PANTHER" id="PTHR21483:SF18">
    <property type="entry name" value="RNA POLYMERASE II-ASSOCIATED PROTEIN 1"/>
    <property type="match status" value="1"/>
</dbReference>
<evidence type="ECO:0000313" key="3">
    <source>
        <dbReference type="Proteomes" id="UP000818624"/>
    </source>
</evidence>
<proteinExistence type="predicted"/>
<reference evidence="2 3" key="1">
    <citation type="journal article" date="2020" name="Elife">
        <title>Loss of centromere function drives karyotype evolution in closely related Malassezia species.</title>
        <authorList>
            <person name="Sankaranarayanan S.R."/>
            <person name="Ianiri G."/>
            <person name="Coelho M.A."/>
            <person name="Reza M.H."/>
            <person name="Thimmappa B.C."/>
            <person name="Ganguly P."/>
            <person name="Vadnala R.N."/>
            <person name="Sun S."/>
            <person name="Siddharthan R."/>
            <person name="Tellgren-Roth C."/>
            <person name="Dawson T.L."/>
            <person name="Heitman J."/>
            <person name="Sanyal K."/>
        </authorList>
    </citation>
    <scope>NUCLEOTIDE SEQUENCE [LARGE SCALE GENOMIC DNA]</scope>
    <source>
        <strain evidence="2">CBS14141</strain>
    </source>
</reference>
<evidence type="ECO:0000259" key="1">
    <source>
        <dbReference type="Pfam" id="PF25766"/>
    </source>
</evidence>
<sequence length="291" mass="31160">MHLAVRVAHTSLGARLPCLPQAAHIWLGIVKVFLLEQEQGRGTDAAYSGAATGRDLYTTEPVSRLLETLVRLANCAACAAPTLSLEAAADALRTGVSFYQVYTDLIGLYDAVSLGDPLFALALLPPLAMTYAPDYRRLLWSDYAHSLRTITTPLEAAPVATGDVAQEGDASTETDVLCIPLARRLHAYLYPLETDGMVLGCYAQALLTGQVTEAQPLLHRIAVHHVSGALWAPLEQWPGARAAAMAERDALGRRVFAASTPPAVQEALLAYVPAHVVAGDRAAVRARWVSM</sequence>
<dbReference type="EMBL" id="CP046234">
    <property type="protein sequence ID" value="WFD46236.1"/>
    <property type="molecule type" value="Genomic_DNA"/>
</dbReference>
<name>A0ABY8EL66_MALFU</name>